<dbReference type="STRING" id="1423726.FC07_GL001160"/>
<proteinExistence type="predicted"/>
<name>A0A0R1H1Q0_9LACO</name>
<dbReference type="PATRIC" id="fig|1423726.3.peg.1202"/>
<dbReference type="EMBL" id="AZDA01000020">
    <property type="protein sequence ID" value="KRK40184.1"/>
    <property type="molecule type" value="Genomic_DNA"/>
</dbReference>
<comment type="caution">
    <text evidence="1">The sequence shown here is derived from an EMBL/GenBank/DDBJ whole genome shotgun (WGS) entry which is preliminary data.</text>
</comment>
<reference evidence="1 2" key="1">
    <citation type="journal article" date="2015" name="Genome Announc.">
        <title>Expanding the biotechnology potential of lactobacilli through comparative genomics of 213 strains and associated genera.</title>
        <authorList>
            <person name="Sun Z."/>
            <person name="Harris H.M."/>
            <person name="McCann A."/>
            <person name="Guo C."/>
            <person name="Argimon S."/>
            <person name="Zhang W."/>
            <person name="Yang X."/>
            <person name="Jeffery I.B."/>
            <person name="Cooney J.C."/>
            <person name="Kagawa T.F."/>
            <person name="Liu W."/>
            <person name="Song Y."/>
            <person name="Salvetti E."/>
            <person name="Wrobel A."/>
            <person name="Rasinkangas P."/>
            <person name="Parkhill J."/>
            <person name="Rea M.C."/>
            <person name="O'Sullivan O."/>
            <person name="Ritari J."/>
            <person name="Douillard F.P."/>
            <person name="Paul Ross R."/>
            <person name="Yang R."/>
            <person name="Briner A.E."/>
            <person name="Felis G.E."/>
            <person name="de Vos W.M."/>
            <person name="Barrangou R."/>
            <person name="Klaenhammer T.R."/>
            <person name="Caufield P.W."/>
            <person name="Cui Y."/>
            <person name="Zhang H."/>
            <person name="O'Toole P.W."/>
        </authorList>
    </citation>
    <scope>NUCLEOTIDE SEQUENCE [LARGE SCALE GENOMIC DNA]</scope>
    <source>
        <strain evidence="1 2">DSM 20003</strain>
    </source>
</reference>
<protein>
    <submittedName>
        <fullName evidence="1">Uncharacterized protein</fullName>
    </submittedName>
</protein>
<gene>
    <name evidence="1" type="ORF">FC07_GL001160</name>
</gene>
<sequence length="71" mass="7916">MNNELAVLASELPVLQTKGVYKYLKEITGNGAYYQVAWQKLADGYVALYGTTSIQIRSLPTLNDIFEDEEG</sequence>
<evidence type="ECO:0000313" key="1">
    <source>
        <dbReference type="EMBL" id="KRK40184.1"/>
    </source>
</evidence>
<evidence type="ECO:0000313" key="2">
    <source>
        <dbReference type="Proteomes" id="UP000051461"/>
    </source>
</evidence>
<dbReference type="AlphaFoldDB" id="A0A0R1H1Q0"/>
<keyword evidence="2" id="KW-1185">Reference proteome</keyword>
<accession>A0A0R1H1Q0</accession>
<dbReference type="RefSeq" id="WP_057903801.1">
    <property type="nucleotide sequence ID" value="NZ_AZDA01000020.1"/>
</dbReference>
<dbReference type="Proteomes" id="UP000051461">
    <property type="component" value="Unassembled WGS sequence"/>
</dbReference>
<dbReference type="OrthoDB" id="2298380at2"/>
<organism evidence="1 2">
    <name type="scientific">Loigolactobacillus bifermentans DSM 20003</name>
    <dbReference type="NCBI Taxonomy" id="1423726"/>
    <lineage>
        <taxon>Bacteria</taxon>
        <taxon>Bacillati</taxon>
        <taxon>Bacillota</taxon>
        <taxon>Bacilli</taxon>
        <taxon>Lactobacillales</taxon>
        <taxon>Lactobacillaceae</taxon>
        <taxon>Loigolactobacillus</taxon>
    </lineage>
</organism>